<dbReference type="InterPro" id="IPR017871">
    <property type="entry name" value="ABC_transporter-like_CS"/>
</dbReference>
<accession>A0A171CK93</accession>
<evidence type="ECO:0000313" key="5">
    <source>
        <dbReference type="EMBL" id="GAT66836.1"/>
    </source>
</evidence>
<dbReference type="RefSeq" id="WP_068896925.1">
    <property type="nucleotide sequence ID" value="NZ_BDCX01000005.1"/>
</dbReference>
<dbReference type="SMART" id="SM00382">
    <property type="entry name" value="AAA"/>
    <property type="match status" value="1"/>
</dbReference>
<sequence>MRIDVEDLVLRYGDVTALDGLTLSLEPGKIYGLLGRNGSGKTSLLSVLAGFRRQTAGDVRIDGRPVFENGSVTGRISLIRDTGETVDIGSAEDAIFFAEWLRPDWDGDYARSLLDLFGIDPKKNVKEMSKGQRSAVGVVIGLAGRAPLTMFDESYLGMDAPSRQAFYDALLADYIAHPRTIVLSTHLIEEVSSLFEEVVIIDRGRLVVHEESQALLSRGTAVTGPTAQVDAFTAGLTVLGARQLGPTKSAMLYGDLDDVRRGEASAAGLELGPIDMQDLFIHLTGGPGTSRAEAPPAAELRTGETR</sequence>
<keyword evidence="6" id="KW-1185">Reference proteome</keyword>
<keyword evidence="2" id="KW-0067">ATP-binding</keyword>
<proteinExistence type="predicted"/>
<dbReference type="GO" id="GO:0005524">
    <property type="term" value="F:ATP binding"/>
    <property type="evidence" value="ECO:0007669"/>
    <property type="project" value="UniProtKB-KW"/>
</dbReference>
<dbReference type="PROSITE" id="PS00211">
    <property type="entry name" value="ABC_TRANSPORTER_1"/>
    <property type="match status" value="1"/>
</dbReference>
<dbReference type="InterPro" id="IPR027417">
    <property type="entry name" value="P-loop_NTPase"/>
</dbReference>
<evidence type="ECO:0000313" key="6">
    <source>
        <dbReference type="Proteomes" id="UP000077701"/>
    </source>
</evidence>
<name>A0A171CK93_9ACTN</name>
<dbReference type="PANTHER" id="PTHR43158">
    <property type="entry name" value="SKFA PEPTIDE EXPORT ATP-BINDING PROTEIN SKFE"/>
    <property type="match status" value="1"/>
</dbReference>
<evidence type="ECO:0000256" key="1">
    <source>
        <dbReference type="ARBA" id="ARBA00022741"/>
    </source>
</evidence>
<dbReference type="GO" id="GO:0016887">
    <property type="term" value="F:ATP hydrolysis activity"/>
    <property type="evidence" value="ECO:0007669"/>
    <property type="project" value="InterPro"/>
</dbReference>
<protein>
    <submittedName>
        <fullName evidence="5">ABC transporter</fullName>
    </submittedName>
</protein>
<dbReference type="Pfam" id="PF00005">
    <property type="entry name" value="ABC_tran"/>
    <property type="match status" value="1"/>
</dbReference>
<reference evidence="5 6" key="1">
    <citation type="journal article" date="2016" name="Genome Announc.">
        <title>Draft Genome Sequence of Planomonospora sphaerica JCM9374, a Rare Actinomycete.</title>
        <authorList>
            <person name="Dohra H."/>
            <person name="Suzuki T."/>
            <person name="Inoue Y."/>
            <person name="Kodani S."/>
        </authorList>
    </citation>
    <scope>NUCLEOTIDE SEQUENCE [LARGE SCALE GENOMIC DNA]</scope>
    <source>
        <strain evidence="5 6">JCM 9374</strain>
    </source>
</reference>
<dbReference type="Gene3D" id="3.40.50.300">
    <property type="entry name" value="P-loop containing nucleotide triphosphate hydrolases"/>
    <property type="match status" value="1"/>
</dbReference>
<evidence type="ECO:0000259" key="4">
    <source>
        <dbReference type="PROSITE" id="PS50893"/>
    </source>
</evidence>
<feature type="domain" description="ABC transporter" evidence="4">
    <location>
        <begin position="3"/>
        <end position="228"/>
    </location>
</feature>
<reference evidence="6" key="2">
    <citation type="submission" date="2016-04" db="EMBL/GenBank/DDBJ databases">
        <title>Planomonospora sphaerica JCM9374 whole genome shotgun sequence.</title>
        <authorList>
            <person name="Suzuki T."/>
            <person name="Dohra H."/>
            <person name="Kodani S."/>
        </authorList>
    </citation>
    <scope>NUCLEOTIDE SEQUENCE [LARGE SCALE GENOMIC DNA]</scope>
    <source>
        <strain evidence="6">JCM 9374</strain>
    </source>
</reference>
<gene>
    <name evidence="5" type="ORF">PS9374_02488</name>
</gene>
<dbReference type="InterPro" id="IPR003593">
    <property type="entry name" value="AAA+_ATPase"/>
</dbReference>
<evidence type="ECO:0000256" key="3">
    <source>
        <dbReference type="SAM" id="MobiDB-lite"/>
    </source>
</evidence>
<comment type="caution">
    <text evidence="5">The sequence shown here is derived from an EMBL/GenBank/DDBJ whole genome shotgun (WGS) entry which is preliminary data.</text>
</comment>
<dbReference type="EMBL" id="BDCX01000005">
    <property type="protein sequence ID" value="GAT66836.1"/>
    <property type="molecule type" value="Genomic_DNA"/>
</dbReference>
<dbReference type="AlphaFoldDB" id="A0A171CK93"/>
<feature type="region of interest" description="Disordered" evidence="3">
    <location>
        <begin position="285"/>
        <end position="306"/>
    </location>
</feature>
<dbReference type="Proteomes" id="UP000077701">
    <property type="component" value="Unassembled WGS sequence"/>
</dbReference>
<keyword evidence="1" id="KW-0547">Nucleotide-binding</keyword>
<dbReference type="CDD" id="cd03230">
    <property type="entry name" value="ABC_DR_subfamily_A"/>
    <property type="match status" value="1"/>
</dbReference>
<evidence type="ECO:0000256" key="2">
    <source>
        <dbReference type="ARBA" id="ARBA00022840"/>
    </source>
</evidence>
<dbReference type="SUPFAM" id="SSF52540">
    <property type="entry name" value="P-loop containing nucleoside triphosphate hydrolases"/>
    <property type="match status" value="1"/>
</dbReference>
<dbReference type="OrthoDB" id="9804819at2"/>
<dbReference type="PROSITE" id="PS50893">
    <property type="entry name" value="ABC_TRANSPORTER_2"/>
    <property type="match status" value="1"/>
</dbReference>
<dbReference type="STRING" id="161355.PS9374_02488"/>
<dbReference type="InterPro" id="IPR003439">
    <property type="entry name" value="ABC_transporter-like_ATP-bd"/>
</dbReference>
<dbReference type="PANTHER" id="PTHR43158:SF5">
    <property type="entry name" value="ABC TRANSPORTER, ATP-BINDING PROTEIN"/>
    <property type="match status" value="1"/>
</dbReference>
<organism evidence="5 6">
    <name type="scientific">Planomonospora sphaerica</name>
    <dbReference type="NCBI Taxonomy" id="161355"/>
    <lineage>
        <taxon>Bacteria</taxon>
        <taxon>Bacillati</taxon>
        <taxon>Actinomycetota</taxon>
        <taxon>Actinomycetes</taxon>
        <taxon>Streptosporangiales</taxon>
        <taxon>Streptosporangiaceae</taxon>
        <taxon>Planomonospora</taxon>
    </lineage>
</organism>